<dbReference type="SMART" id="SM00345">
    <property type="entry name" value="HTH_GNTR"/>
    <property type="match status" value="1"/>
</dbReference>
<dbReference type="Pfam" id="PF00392">
    <property type="entry name" value="GntR"/>
    <property type="match status" value="1"/>
</dbReference>
<reference evidence="5" key="1">
    <citation type="submission" date="2021-02" db="EMBL/GenBank/DDBJ databases">
        <title>Abyssanaerobacter marinus gen.nov., sp., nov, anaerobic bacterium isolated from the Onnuri vent field of Indian Ocean and suggestion of Mogibacteriaceae fam. nov., and proposal of reclassification of ambiguous this family's genus member.</title>
        <authorList>
            <person name="Kim Y.J."/>
            <person name="Yang J.-A."/>
        </authorList>
    </citation>
    <scope>NUCLEOTIDE SEQUENCE</scope>
    <source>
        <strain evidence="5">DSM 2634</strain>
    </source>
</reference>
<evidence type="ECO:0000256" key="1">
    <source>
        <dbReference type="ARBA" id="ARBA00023015"/>
    </source>
</evidence>
<dbReference type="PANTHER" id="PTHR43537:SF45">
    <property type="entry name" value="GNTR FAMILY REGULATORY PROTEIN"/>
    <property type="match status" value="1"/>
</dbReference>
<gene>
    <name evidence="5" type="ORF">JYB65_12990</name>
</gene>
<feature type="domain" description="HTH gntR-type" evidence="4">
    <location>
        <begin position="16"/>
        <end position="83"/>
    </location>
</feature>
<dbReference type="SMART" id="SM00895">
    <property type="entry name" value="FCD"/>
    <property type="match status" value="1"/>
</dbReference>
<keyword evidence="6" id="KW-1185">Reference proteome</keyword>
<name>A0A939DA90_CLOAM</name>
<proteinExistence type="predicted"/>
<comment type="caution">
    <text evidence="5">The sequence shown here is derived from an EMBL/GenBank/DDBJ whole genome shotgun (WGS) entry which is preliminary data.</text>
</comment>
<dbReference type="InterPro" id="IPR036388">
    <property type="entry name" value="WH-like_DNA-bd_sf"/>
</dbReference>
<organism evidence="5 6">
    <name type="scientific">Clostridium aminobutyricum</name>
    <dbReference type="NCBI Taxonomy" id="33953"/>
    <lineage>
        <taxon>Bacteria</taxon>
        <taxon>Bacillati</taxon>
        <taxon>Bacillota</taxon>
        <taxon>Clostridia</taxon>
        <taxon>Eubacteriales</taxon>
        <taxon>Clostridiaceae</taxon>
        <taxon>Clostridium</taxon>
    </lineage>
</organism>
<evidence type="ECO:0000313" key="6">
    <source>
        <dbReference type="Proteomes" id="UP000664545"/>
    </source>
</evidence>
<keyword evidence="2" id="KW-0238">DNA-binding</keyword>
<dbReference type="RefSeq" id="WP_206583117.1">
    <property type="nucleotide sequence ID" value="NZ_JAFJZZ010000008.1"/>
</dbReference>
<dbReference type="Gene3D" id="1.10.10.10">
    <property type="entry name" value="Winged helix-like DNA-binding domain superfamily/Winged helix DNA-binding domain"/>
    <property type="match status" value="1"/>
</dbReference>
<dbReference type="PANTHER" id="PTHR43537">
    <property type="entry name" value="TRANSCRIPTIONAL REGULATOR, GNTR FAMILY"/>
    <property type="match status" value="1"/>
</dbReference>
<dbReference type="SUPFAM" id="SSF46785">
    <property type="entry name" value="Winged helix' DNA-binding domain"/>
    <property type="match status" value="1"/>
</dbReference>
<dbReference type="InterPro" id="IPR011711">
    <property type="entry name" value="GntR_C"/>
</dbReference>
<dbReference type="InterPro" id="IPR008920">
    <property type="entry name" value="TF_FadR/GntR_C"/>
</dbReference>
<sequence>MSNPKTRDKELKENSTMAVKRAYDYIRDMTIDFSVRPGEQINEIEVASNLKMSRVPVREALNRLVMGSFVTFDPGKGFFCRKFSESEMKDLYGVRFDLEMGAVRQACQSGNDDEIFSILTEWQKIADTYLNIRKEELIFLDELFHIRIATLCGNMERVAFLQNIYERIRFVRRIHIEKDSRRNALVEEHLRLIQAILKHDEVLSAELLEHHLGVNSQELKENIRTGMLRIYASEIT</sequence>
<evidence type="ECO:0000256" key="2">
    <source>
        <dbReference type="ARBA" id="ARBA00023125"/>
    </source>
</evidence>
<dbReference type="PROSITE" id="PS50949">
    <property type="entry name" value="HTH_GNTR"/>
    <property type="match status" value="1"/>
</dbReference>
<dbReference type="SUPFAM" id="SSF48008">
    <property type="entry name" value="GntR ligand-binding domain-like"/>
    <property type="match status" value="1"/>
</dbReference>
<evidence type="ECO:0000259" key="4">
    <source>
        <dbReference type="PROSITE" id="PS50949"/>
    </source>
</evidence>
<evidence type="ECO:0000256" key="3">
    <source>
        <dbReference type="ARBA" id="ARBA00023163"/>
    </source>
</evidence>
<keyword evidence="1" id="KW-0805">Transcription regulation</keyword>
<evidence type="ECO:0000313" key="5">
    <source>
        <dbReference type="EMBL" id="MBN7774274.1"/>
    </source>
</evidence>
<dbReference type="Gene3D" id="1.20.120.530">
    <property type="entry name" value="GntR ligand-binding domain-like"/>
    <property type="match status" value="1"/>
</dbReference>
<dbReference type="InterPro" id="IPR000524">
    <property type="entry name" value="Tscrpt_reg_HTH_GntR"/>
</dbReference>
<dbReference type="EMBL" id="JAFJZZ010000008">
    <property type="protein sequence ID" value="MBN7774274.1"/>
    <property type="molecule type" value="Genomic_DNA"/>
</dbReference>
<accession>A0A939DA90</accession>
<dbReference type="GO" id="GO:0003677">
    <property type="term" value="F:DNA binding"/>
    <property type="evidence" value="ECO:0007669"/>
    <property type="project" value="UniProtKB-KW"/>
</dbReference>
<keyword evidence="3" id="KW-0804">Transcription</keyword>
<dbReference type="GO" id="GO:0003700">
    <property type="term" value="F:DNA-binding transcription factor activity"/>
    <property type="evidence" value="ECO:0007669"/>
    <property type="project" value="InterPro"/>
</dbReference>
<protein>
    <submittedName>
        <fullName evidence="5">GntR family transcriptional regulator</fullName>
    </submittedName>
</protein>
<dbReference type="Pfam" id="PF07729">
    <property type="entry name" value="FCD"/>
    <property type="match status" value="1"/>
</dbReference>
<dbReference type="AlphaFoldDB" id="A0A939DA90"/>
<dbReference type="Proteomes" id="UP000664545">
    <property type="component" value="Unassembled WGS sequence"/>
</dbReference>
<dbReference type="InterPro" id="IPR036390">
    <property type="entry name" value="WH_DNA-bd_sf"/>
</dbReference>